<dbReference type="EMBL" id="HBIA01008428">
    <property type="protein sequence ID" value="CAE0232492.1"/>
    <property type="molecule type" value="Transcribed_RNA"/>
</dbReference>
<proteinExistence type="predicted"/>
<accession>A0A7S3CMQ3</accession>
<feature type="transmembrane region" description="Helical" evidence="1">
    <location>
        <begin position="192"/>
        <end position="210"/>
    </location>
</feature>
<protein>
    <submittedName>
        <fullName evidence="2">Uncharacterized protein</fullName>
    </submittedName>
</protein>
<keyword evidence="1" id="KW-1133">Transmembrane helix</keyword>
<keyword evidence="1" id="KW-0812">Transmembrane</keyword>
<reference evidence="2" key="1">
    <citation type="submission" date="2021-01" db="EMBL/GenBank/DDBJ databases">
        <authorList>
            <person name="Corre E."/>
            <person name="Pelletier E."/>
            <person name="Niang G."/>
            <person name="Scheremetjew M."/>
            <person name="Finn R."/>
            <person name="Kale V."/>
            <person name="Holt S."/>
            <person name="Cochrane G."/>
            <person name="Meng A."/>
            <person name="Brown T."/>
            <person name="Cohen L."/>
        </authorList>
    </citation>
    <scope>NUCLEOTIDE SEQUENCE</scope>
    <source>
        <strain evidence="2">Ras09</strain>
    </source>
</reference>
<keyword evidence="1" id="KW-0472">Membrane</keyword>
<evidence type="ECO:0000256" key="1">
    <source>
        <dbReference type="SAM" id="Phobius"/>
    </source>
</evidence>
<evidence type="ECO:0000313" key="2">
    <source>
        <dbReference type="EMBL" id="CAE0232492.1"/>
    </source>
</evidence>
<sequence>MEGDEPVESDSDMGKVAKFFFELRHSEDEHIIQILDSLALLKDDEFWRIVMTVAFSIDEQDFSLDLVLGILIELVNMYGYTTVYVFDKRPTPLVTIATKFYKIAQFGFGEIDYVEYRNSLLIKNTIRLLVNQEEPDAIEDRGINGLLYDFAVVLIRETVQNGLWSFFYFGPWAFMTSNILYLILLPWFTGSFLLPLSIPIFLFTLMYLGAAKNLLWNYDFAYDQGGFTLVENPYITNNPLWNTQRYE</sequence>
<feature type="transmembrane region" description="Helical" evidence="1">
    <location>
        <begin position="166"/>
        <end position="186"/>
    </location>
</feature>
<dbReference type="AlphaFoldDB" id="A0A7S3CMQ3"/>
<name>A0A7S3CMQ3_9SPIT</name>
<gene>
    <name evidence="2" type="ORF">SRAS04492_LOCUS4290</name>
</gene>
<organism evidence="2">
    <name type="scientific">Strombidium rassoulzadegani</name>
    <dbReference type="NCBI Taxonomy" id="1082188"/>
    <lineage>
        <taxon>Eukaryota</taxon>
        <taxon>Sar</taxon>
        <taxon>Alveolata</taxon>
        <taxon>Ciliophora</taxon>
        <taxon>Intramacronucleata</taxon>
        <taxon>Spirotrichea</taxon>
        <taxon>Oligotrichia</taxon>
        <taxon>Strombidiidae</taxon>
        <taxon>Strombidium</taxon>
    </lineage>
</organism>